<dbReference type="GO" id="GO:0016020">
    <property type="term" value="C:membrane"/>
    <property type="evidence" value="ECO:0007669"/>
    <property type="project" value="UniProtKB-SubCell"/>
</dbReference>
<accession>A0A8K0H417</accession>
<dbReference type="InterPro" id="IPR036259">
    <property type="entry name" value="MFS_trans_sf"/>
</dbReference>
<gene>
    <name evidence="9" type="ORF">FNV43_RR14908</name>
</gene>
<evidence type="ECO:0000256" key="3">
    <source>
        <dbReference type="ARBA" id="ARBA00022597"/>
    </source>
</evidence>
<evidence type="ECO:0000256" key="1">
    <source>
        <dbReference type="ARBA" id="ARBA00004141"/>
    </source>
</evidence>
<evidence type="ECO:0000256" key="2">
    <source>
        <dbReference type="ARBA" id="ARBA00010992"/>
    </source>
</evidence>
<dbReference type="Gene3D" id="1.20.1250.20">
    <property type="entry name" value="MFS general substrate transporter like domains"/>
    <property type="match status" value="1"/>
</dbReference>
<keyword evidence="4 7" id="KW-0812">Transmembrane</keyword>
<comment type="similarity">
    <text evidence="2">Belongs to the major facilitator superfamily. Sugar transporter (TC 2.A.1.1) family.</text>
</comment>
<keyword evidence="10" id="KW-1185">Reference proteome</keyword>
<dbReference type="InterPro" id="IPR050549">
    <property type="entry name" value="MFS_Trehalose_Transporter"/>
</dbReference>
<comment type="subcellular location">
    <subcellularLocation>
        <location evidence="1">Membrane</location>
        <topology evidence="1">Multi-pass membrane protein</topology>
    </subcellularLocation>
</comment>
<evidence type="ECO:0000256" key="5">
    <source>
        <dbReference type="ARBA" id="ARBA00022989"/>
    </source>
</evidence>
<evidence type="ECO:0000256" key="4">
    <source>
        <dbReference type="ARBA" id="ARBA00022692"/>
    </source>
</evidence>
<feature type="transmembrane region" description="Helical" evidence="7">
    <location>
        <begin position="95"/>
        <end position="113"/>
    </location>
</feature>
<name>A0A8K0H417_9ROSA</name>
<evidence type="ECO:0000313" key="9">
    <source>
        <dbReference type="EMBL" id="KAF3445214.1"/>
    </source>
</evidence>
<dbReference type="GO" id="GO:0022857">
    <property type="term" value="F:transmembrane transporter activity"/>
    <property type="evidence" value="ECO:0007669"/>
    <property type="project" value="InterPro"/>
</dbReference>
<dbReference type="SUPFAM" id="SSF103473">
    <property type="entry name" value="MFS general substrate transporter"/>
    <property type="match status" value="1"/>
</dbReference>
<evidence type="ECO:0000256" key="6">
    <source>
        <dbReference type="ARBA" id="ARBA00023136"/>
    </source>
</evidence>
<feature type="transmembrane region" description="Helical" evidence="7">
    <location>
        <begin position="133"/>
        <end position="154"/>
    </location>
</feature>
<dbReference type="AlphaFoldDB" id="A0A8K0H417"/>
<keyword evidence="3" id="KW-0762">Sugar transport</keyword>
<dbReference type="OrthoDB" id="1711500at2759"/>
<feature type="transmembrane region" description="Helical" evidence="7">
    <location>
        <begin position="234"/>
        <end position="252"/>
    </location>
</feature>
<dbReference type="PRINTS" id="PR00171">
    <property type="entry name" value="SUGRTRNSPORT"/>
</dbReference>
<dbReference type="PROSITE" id="PS50850">
    <property type="entry name" value="MFS"/>
    <property type="match status" value="1"/>
</dbReference>
<organism evidence="9 10">
    <name type="scientific">Rhamnella rubrinervis</name>
    <dbReference type="NCBI Taxonomy" id="2594499"/>
    <lineage>
        <taxon>Eukaryota</taxon>
        <taxon>Viridiplantae</taxon>
        <taxon>Streptophyta</taxon>
        <taxon>Embryophyta</taxon>
        <taxon>Tracheophyta</taxon>
        <taxon>Spermatophyta</taxon>
        <taxon>Magnoliopsida</taxon>
        <taxon>eudicotyledons</taxon>
        <taxon>Gunneridae</taxon>
        <taxon>Pentapetalae</taxon>
        <taxon>rosids</taxon>
        <taxon>fabids</taxon>
        <taxon>Rosales</taxon>
        <taxon>Rhamnaceae</taxon>
        <taxon>rhamnoid group</taxon>
        <taxon>Rhamneae</taxon>
        <taxon>Rhamnella</taxon>
    </lineage>
</organism>
<evidence type="ECO:0000256" key="7">
    <source>
        <dbReference type="SAM" id="Phobius"/>
    </source>
</evidence>
<dbReference type="InterPro" id="IPR020846">
    <property type="entry name" value="MFS_dom"/>
</dbReference>
<protein>
    <recommendedName>
        <fullName evidence="8">Major facilitator superfamily (MFS) profile domain-containing protein</fullName>
    </recommendedName>
</protein>
<dbReference type="PANTHER" id="PTHR48021:SF93">
    <property type="entry name" value="SUGAR TRANSPORTER ERD6-LIKE 1-RELATED"/>
    <property type="match status" value="1"/>
</dbReference>
<dbReference type="EMBL" id="VOIH02000006">
    <property type="protein sequence ID" value="KAF3445214.1"/>
    <property type="molecule type" value="Genomic_DNA"/>
</dbReference>
<feature type="transmembrane region" description="Helical" evidence="7">
    <location>
        <begin position="166"/>
        <end position="191"/>
    </location>
</feature>
<keyword evidence="5 7" id="KW-1133">Transmembrane helix</keyword>
<feature type="domain" description="Major facilitator superfamily (MFS) profile" evidence="8">
    <location>
        <begin position="1"/>
        <end position="256"/>
    </location>
</feature>
<dbReference type="PANTHER" id="PTHR48021">
    <property type="match status" value="1"/>
</dbReference>
<feature type="transmembrane region" description="Helical" evidence="7">
    <location>
        <begin position="70"/>
        <end position="88"/>
    </location>
</feature>
<dbReference type="Proteomes" id="UP000796880">
    <property type="component" value="Unassembled WGS sequence"/>
</dbReference>
<evidence type="ECO:0000259" key="8">
    <source>
        <dbReference type="PROSITE" id="PS50850"/>
    </source>
</evidence>
<sequence>MENPLLPMWTINGRNPRAFNFTKDWKNNVARAYLEKACPSIACAISAILGAIPSLLQIFGIFFIPESPGLLGGAGLIILQQLSGANAILFYSSSIFIDAGFSSSIGTISMSLIQIPSVTLSVLLTDTSGRQPLLLISAAGMCLSGFLLGLFFCFQGVHLLKELTPTLIYIGILGYSVAVTIGMAGLPWVIISEIFPINIKGSAGSLMTLTNYSFSWISTYTFKFMMEWSSSGTFFMISGICGLTVVFVAKLVPETKGRTLEEIQASITQI</sequence>
<dbReference type="Pfam" id="PF00083">
    <property type="entry name" value="Sugar_tr"/>
    <property type="match status" value="1"/>
</dbReference>
<dbReference type="InterPro" id="IPR005828">
    <property type="entry name" value="MFS_sugar_transport-like"/>
</dbReference>
<dbReference type="InterPro" id="IPR003663">
    <property type="entry name" value="Sugar/inositol_transpt"/>
</dbReference>
<keyword evidence="3" id="KW-0813">Transport</keyword>
<evidence type="ECO:0000313" key="10">
    <source>
        <dbReference type="Proteomes" id="UP000796880"/>
    </source>
</evidence>
<feature type="transmembrane region" description="Helical" evidence="7">
    <location>
        <begin position="41"/>
        <end position="64"/>
    </location>
</feature>
<comment type="caution">
    <text evidence="9">The sequence shown here is derived from an EMBL/GenBank/DDBJ whole genome shotgun (WGS) entry which is preliminary data.</text>
</comment>
<reference evidence="9" key="1">
    <citation type="submission" date="2020-03" db="EMBL/GenBank/DDBJ databases">
        <title>A high-quality chromosome-level genome assembly of a woody plant with both climbing and erect habits, Rhamnella rubrinervis.</title>
        <authorList>
            <person name="Lu Z."/>
            <person name="Yang Y."/>
            <person name="Zhu X."/>
            <person name="Sun Y."/>
        </authorList>
    </citation>
    <scope>NUCLEOTIDE SEQUENCE</scope>
    <source>
        <strain evidence="9">BYM</strain>
        <tissue evidence="9">Leaf</tissue>
    </source>
</reference>
<keyword evidence="6 7" id="KW-0472">Membrane</keyword>
<proteinExistence type="inferred from homology"/>